<dbReference type="RefSeq" id="WP_150087453.1">
    <property type="nucleotide sequence ID" value="NZ_VWSF01000003.1"/>
</dbReference>
<evidence type="ECO:0000313" key="2">
    <source>
        <dbReference type="EMBL" id="KAA5548321.1"/>
    </source>
</evidence>
<dbReference type="Proteomes" id="UP000323426">
    <property type="component" value="Unassembled WGS sequence"/>
</dbReference>
<dbReference type="InterPro" id="IPR001173">
    <property type="entry name" value="Glyco_trans_2-like"/>
</dbReference>
<proteinExistence type="predicted"/>
<dbReference type="InterPro" id="IPR029044">
    <property type="entry name" value="Nucleotide-diphossugar_trans"/>
</dbReference>
<organism evidence="2 3">
    <name type="scientific">Adhaeribacter rhizoryzae</name>
    <dbReference type="NCBI Taxonomy" id="2607907"/>
    <lineage>
        <taxon>Bacteria</taxon>
        <taxon>Pseudomonadati</taxon>
        <taxon>Bacteroidota</taxon>
        <taxon>Cytophagia</taxon>
        <taxon>Cytophagales</taxon>
        <taxon>Hymenobacteraceae</taxon>
        <taxon>Adhaeribacter</taxon>
    </lineage>
</organism>
<comment type="caution">
    <text evidence="2">The sequence shown here is derived from an EMBL/GenBank/DDBJ whole genome shotgun (WGS) entry which is preliminary data.</text>
</comment>
<dbReference type="PANTHER" id="PTHR22916:SF3">
    <property type="entry name" value="UDP-GLCNAC:BETAGAL BETA-1,3-N-ACETYLGLUCOSAMINYLTRANSFERASE-LIKE PROTEIN 1"/>
    <property type="match status" value="1"/>
</dbReference>
<dbReference type="InterPro" id="IPR011990">
    <property type="entry name" value="TPR-like_helical_dom_sf"/>
</dbReference>
<dbReference type="PANTHER" id="PTHR22916">
    <property type="entry name" value="GLYCOSYLTRANSFERASE"/>
    <property type="match status" value="1"/>
</dbReference>
<keyword evidence="3" id="KW-1185">Reference proteome</keyword>
<keyword evidence="2" id="KW-0808">Transferase</keyword>
<dbReference type="AlphaFoldDB" id="A0A5M6DLA5"/>
<dbReference type="Gene3D" id="3.90.550.10">
    <property type="entry name" value="Spore Coat Polysaccharide Biosynthesis Protein SpsA, Chain A"/>
    <property type="match status" value="1"/>
</dbReference>
<accession>A0A5M6DLA5</accession>
<dbReference type="CDD" id="cd00761">
    <property type="entry name" value="Glyco_tranf_GTA_type"/>
    <property type="match status" value="1"/>
</dbReference>
<sequence>MPEVKPVPPLVSIIMPAFNCELFVSKAIESVLIQTYSQWELLVADDKSDDATKEIVNKYAGQDVRIKVFHNSYNQGIVRTRNKLLENTQGSLIAFLDADDWIAPTKLEKQVNILIASKVEAVGTNYFAAYLNGEIIKNSKGVSKQIISKEDIYQLPFWLPSIMITKNLLQKVGGYHSYFNDMACYEDLYWIYEILELSKIQFIEEPLYYYRHNPNSVTKTLNYKRLAGQRLVNELITQRLTTGQDWLSQANYKEADNYINALINDKAWQAECYRRVAAIKIDEKNYKNAVELLTQSLKLNLKSLKSYRTLFYLFKSIIRNS</sequence>
<evidence type="ECO:0000313" key="3">
    <source>
        <dbReference type="Proteomes" id="UP000323426"/>
    </source>
</evidence>
<name>A0A5M6DLA5_9BACT</name>
<protein>
    <submittedName>
        <fullName evidence="2">Glycosyltransferase family 2 protein</fullName>
    </submittedName>
</protein>
<dbReference type="Pfam" id="PF00535">
    <property type="entry name" value="Glycos_transf_2"/>
    <property type="match status" value="1"/>
</dbReference>
<dbReference type="SUPFAM" id="SSF53448">
    <property type="entry name" value="Nucleotide-diphospho-sugar transferases"/>
    <property type="match status" value="1"/>
</dbReference>
<feature type="domain" description="Glycosyltransferase 2-like" evidence="1">
    <location>
        <begin position="12"/>
        <end position="167"/>
    </location>
</feature>
<evidence type="ECO:0000259" key="1">
    <source>
        <dbReference type="Pfam" id="PF00535"/>
    </source>
</evidence>
<reference evidence="2 3" key="1">
    <citation type="submission" date="2019-09" db="EMBL/GenBank/DDBJ databases">
        <title>Genome sequence and assembly of Adhaeribacter sp.</title>
        <authorList>
            <person name="Chhetri G."/>
        </authorList>
    </citation>
    <scope>NUCLEOTIDE SEQUENCE [LARGE SCALE GENOMIC DNA]</scope>
    <source>
        <strain evidence="2 3">DK36</strain>
    </source>
</reference>
<gene>
    <name evidence="2" type="ORF">F0145_06225</name>
</gene>
<dbReference type="SUPFAM" id="SSF48452">
    <property type="entry name" value="TPR-like"/>
    <property type="match status" value="1"/>
</dbReference>
<dbReference type="GO" id="GO:0016758">
    <property type="term" value="F:hexosyltransferase activity"/>
    <property type="evidence" value="ECO:0007669"/>
    <property type="project" value="UniProtKB-ARBA"/>
</dbReference>
<dbReference type="EMBL" id="VWSF01000003">
    <property type="protein sequence ID" value="KAA5548321.1"/>
    <property type="molecule type" value="Genomic_DNA"/>
</dbReference>